<dbReference type="InterPro" id="IPR057727">
    <property type="entry name" value="WCX_dom"/>
</dbReference>
<name>A0A6N7ILZ5_9FIRM</name>
<dbReference type="InterPro" id="IPR051534">
    <property type="entry name" value="CBASS_pafABC_assoc_protein"/>
</dbReference>
<reference evidence="3 4" key="1">
    <citation type="submission" date="2019-10" db="EMBL/GenBank/DDBJ databases">
        <title>Comparative genomics of sulfur disproportionating microorganisms.</title>
        <authorList>
            <person name="Ward L.M."/>
            <person name="Bertran E."/>
            <person name="Johnston D."/>
        </authorList>
    </citation>
    <scope>NUCLEOTIDE SEQUENCE [LARGE SCALE GENOMIC DNA]</scope>
    <source>
        <strain evidence="3 4">DSM 14055</strain>
    </source>
</reference>
<dbReference type="Pfam" id="PF25583">
    <property type="entry name" value="WCX"/>
    <property type="match status" value="1"/>
</dbReference>
<dbReference type="PANTHER" id="PTHR34580">
    <property type="match status" value="1"/>
</dbReference>
<gene>
    <name evidence="3" type="ORF">GFC01_00025</name>
</gene>
<evidence type="ECO:0000313" key="4">
    <source>
        <dbReference type="Proteomes" id="UP000441717"/>
    </source>
</evidence>
<dbReference type="Proteomes" id="UP000441717">
    <property type="component" value="Unassembled WGS sequence"/>
</dbReference>
<organism evidence="3 4">
    <name type="scientific">Desulfofundulus thermobenzoicus</name>
    <dbReference type="NCBI Taxonomy" id="29376"/>
    <lineage>
        <taxon>Bacteria</taxon>
        <taxon>Bacillati</taxon>
        <taxon>Bacillota</taxon>
        <taxon>Clostridia</taxon>
        <taxon>Eubacteriales</taxon>
        <taxon>Peptococcaceae</taxon>
        <taxon>Desulfofundulus</taxon>
    </lineage>
</organism>
<evidence type="ECO:0000313" key="3">
    <source>
        <dbReference type="EMBL" id="MQL50693.1"/>
    </source>
</evidence>
<dbReference type="OrthoDB" id="9767131at2"/>
<keyword evidence="4" id="KW-1185">Reference proteome</keyword>
<dbReference type="RefSeq" id="WP_152944614.1">
    <property type="nucleotide sequence ID" value="NZ_WHYR01000001.1"/>
</dbReference>
<feature type="domain" description="WCX" evidence="2">
    <location>
        <begin position="241"/>
        <end position="318"/>
    </location>
</feature>
<feature type="domain" description="WYL" evidence="1">
    <location>
        <begin position="143"/>
        <end position="212"/>
    </location>
</feature>
<dbReference type="PROSITE" id="PS52050">
    <property type="entry name" value="WYL"/>
    <property type="match status" value="1"/>
</dbReference>
<protein>
    <submittedName>
        <fullName evidence="3">WYL domain-containing protein</fullName>
    </submittedName>
</protein>
<sequence length="342" mass="40164">MGSRQQLERILEIDRQIRAKNYPNATRLARELEVSERTIYQDRQFLVDRLKAPLAYDRRRGGWYYKDPTWALPSIMITDGELLAFFLSVEVAQRYLGTAFEAPLRSAVEKIRMGLQGQVQVNLEELRTCYSIAAPPAVMVKREVLLDLHRAVRECLRVKILYYTASRGARQERIVEPYHLYNLRGDWYLVAFDHFRKEMRVFHTGRIEKWEVLREHFARNPGFSAEEWMAQAFSAERGNAPVEVVIRFDPHQARYIRERCWHPTQETEELGDGSLILRLRVGGLEEIKRWVMGYGSRAEVLAPPELRREVAEEIRDMLRLYQIKSHLPPNLSGNEKSCFTQK</sequence>
<dbReference type="AlphaFoldDB" id="A0A6N7ILZ5"/>
<dbReference type="PANTHER" id="PTHR34580:SF9">
    <property type="entry name" value="SLL5097 PROTEIN"/>
    <property type="match status" value="1"/>
</dbReference>
<dbReference type="EMBL" id="WHYR01000001">
    <property type="protein sequence ID" value="MQL50693.1"/>
    <property type="molecule type" value="Genomic_DNA"/>
</dbReference>
<evidence type="ECO:0000259" key="1">
    <source>
        <dbReference type="Pfam" id="PF13280"/>
    </source>
</evidence>
<dbReference type="Pfam" id="PF13280">
    <property type="entry name" value="WYL"/>
    <property type="match status" value="1"/>
</dbReference>
<accession>A0A6N7ILZ5</accession>
<comment type="caution">
    <text evidence="3">The sequence shown here is derived from an EMBL/GenBank/DDBJ whole genome shotgun (WGS) entry which is preliminary data.</text>
</comment>
<evidence type="ECO:0000259" key="2">
    <source>
        <dbReference type="Pfam" id="PF25583"/>
    </source>
</evidence>
<dbReference type="InterPro" id="IPR026881">
    <property type="entry name" value="WYL_dom"/>
</dbReference>
<proteinExistence type="predicted"/>